<keyword evidence="1" id="KW-0812">Transmembrane</keyword>
<feature type="transmembrane region" description="Helical" evidence="1">
    <location>
        <begin position="86"/>
        <end position="108"/>
    </location>
</feature>
<keyword evidence="1" id="KW-1133">Transmembrane helix</keyword>
<feature type="transmembrane region" description="Helical" evidence="1">
    <location>
        <begin position="185"/>
        <end position="207"/>
    </location>
</feature>
<evidence type="ECO:0000313" key="3">
    <source>
        <dbReference type="EMBL" id="OOL81708.1"/>
    </source>
</evidence>
<evidence type="ECO:0000256" key="1">
    <source>
        <dbReference type="SAM" id="Phobius"/>
    </source>
</evidence>
<protein>
    <recommendedName>
        <fullName evidence="2">Sensor histidine kinase NatK-like C-terminal domain-containing protein</fullName>
    </recommendedName>
</protein>
<evidence type="ECO:0000313" key="4">
    <source>
        <dbReference type="Proteomes" id="UP000190409"/>
    </source>
</evidence>
<dbReference type="EMBL" id="MUYF01000003">
    <property type="protein sequence ID" value="OOL81708.1"/>
    <property type="molecule type" value="Genomic_DNA"/>
</dbReference>
<comment type="caution">
    <text evidence="3">The sequence shown here is derived from an EMBL/GenBank/DDBJ whole genome shotgun (WGS) entry which is preliminary data.</text>
</comment>
<feature type="transmembrane region" description="Helical" evidence="1">
    <location>
        <begin position="57"/>
        <end position="79"/>
    </location>
</feature>
<dbReference type="InterPro" id="IPR032834">
    <property type="entry name" value="NatK-like_C"/>
</dbReference>
<feature type="transmembrane region" description="Helical" evidence="1">
    <location>
        <begin position="6"/>
        <end position="27"/>
    </location>
</feature>
<dbReference type="Proteomes" id="UP000190409">
    <property type="component" value="Unassembled WGS sequence"/>
</dbReference>
<feature type="domain" description="Sensor histidine kinase NatK-like C-terminal" evidence="2">
    <location>
        <begin position="333"/>
        <end position="431"/>
    </location>
</feature>
<dbReference type="Pfam" id="PF14501">
    <property type="entry name" value="HATPase_c_5"/>
    <property type="match status" value="1"/>
</dbReference>
<dbReference type="InterPro" id="IPR036890">
    <property type="entry name" value="HATPase_C_sf"/>
</dbReference>
<keyword evidence="1" id="KW-0472">Membrane</keyword>
<reference evidence="3 4" key="1">
    <citation type="submission" date="2017-01" db="EMBL/GenBank/DDBJ databases">
        <title>Complete Genome Sequence of Dolosigranulum pigrum isolated from a Patient with interstitial lung disease.</title>
        <authorList>
            <person name="Mukhopadhyay R."/>
            <person name="Joaquin J."/>
            <person name="Hogue R."/>
            <person name="Fitzgerald S."/>
            <person name="Jospin G."/>
            <person name="Eisen J.A."/>
            <person name="Chaturvedi V."/>
        </authorList>
    </citation>
    <scope>NUCLEOTIDE SEQUENCE [LARGE SCALE GENOMIC DNA]</scope>
    <source>
        <strain evidence="3 4">15S00348</strain>
    </source>
</reference>
<sequence>MFVNPIILFIYEILLDVSLFFTTFNFLFTQNKPVLKRIFVSISVPVVWIFSMIIHDLFYATDIVALLYGLVLYGIFFSLKRINFEVLNSILLLVYTKGIVEFLVALPINTLKYYNLHNHILVMITTKILTFIVSIAIYKKIYPYFTSNIDQVKAKKIVTYSLLILNTLFSSYFIFIQWFDLYRKLLYFTLTITIIFVIITVGFLYALHKYLQLKFQHELSNQHLEALTKYNHIVEEETYKTKEFQHDYKNLMLSTTSFIENNDLAGLKEMMHSLIDYSKDYFSHSTFQYKDIHNIKHPALKSIILAKLVTFTELGITCQFECRKPLDNIYIDTFDFIRVVGILLDNAQEYVTTIEEKHIDILITSHTKVMELVISNPYIPDHYTLRNFKQEGFSLKGNDRGMGLSTITKIEKKHNNLTVLFEKNTIFSAKIITTKL</sequence>
<name>A0A1S8KPP7_9LACT</name>
<dbReference type="PANTHER" id="PTHR40448:SF1">
    <property type="entry name" value="TWO-COMPONENT SENSOR HISTIDINE KINASE"/>
    <property type="match status" value="1"/>
</dbReference>
<evidence type="ECO:0000259" key="2">
    <source>
        <dbReference type="Pfam" id="PF14501"/>
    </source>
</evidence>
<dbReference type="SUPFAM" id="SSF55874">
    <property type="entry name" value="ATPase domain of HSP90 chaperone/DNA topoisomerase II/histidine kinase"/>
    <property type="match status" value="1"/>
</dbReference>
<feature type="transmembrane region" description="Helical" evidence="1">
    <location>
        <begin position="120"/>
        <end position="138"/>
    </location>
</feature>
<organism evidence="3 4">
    <name type="scientific">Dolosigranulum pigrum</name>
    <dbReference type="NCBI Taxonomy" id="29394"/>
    <lineage>
        <taxon>Bacteria</taxon>
        <taxon>Bacillati</taxon>
        <taxon>Bacillota</taxon>
        <taxon>Bacilli</taxon>
        <taxon>Lactobacillales</taxon>
        <taxon>Carnobacteriaceae</taxon>
        <taxon>Dolosigranulum</taxon>
    </lineage>
</organism>
<dbReference type="GO" id="GO:0042802">
    <property type="term" value="F:identical protein binding"/>
    <property type="evidence" value="ECO:0007669"/>
    <property type="project" value="TreeGrafter"/>
</dbReference>
<gene>
    <name evidence="3" type="ORF">BWX42_08395</name>
</gene>
<feature type="transmembrane region" description="Helical" evidence="1">
    <location>
        <begin position="158"/>
        <end position="179"/>
    </location>
</feature>
<accession>A0A1S8KPP7</accession>
<dbReference type="AlphaFoldDB" id="A0A1S8KPP7"/>
<dbReference type="Gene3D" id="3.30.565.10">
    <property type="entry name" value="Histidine kinase-like ATPase, C-terminal domain"/>
    <property type="match status" value="1"/>
</dbReference>
<dbReference type="PANTHER" id="PTHR40448">
    <property type="entry name" value="TWO-COMPONENT SENSOR HISTIDINE KINASE"/>
    <property type="match status" value="1"/>
</dbReference>
<proteinExistence type="predicted"/>
<feature type="transmembrane region" description="Helical" evidence="1">
    <location>
        <begin position="34"/>
        <end position="51"/>
    </location>
</feature>